<dbReference type="Proteomes" id="UP000177855">
    <property type="component" value="Unassembled WGS sequence"/>
</dbReference>
<protein>
    <submittedName>
        <fullName evidence="1">Uncharacterized protein</fullName>
    </submittedName>
</protein>
<name>A0A1F8CJG4_9BACT</name>
<dbReference type="EMBL" id="MGHS01000048">
    <property type="protein sequence ID" value="OGM75745.1"/>
    <property type="molecule type" value="Genomic_DNA"/>
</dbReference>
<sequence length="66" mass="7322">MSDASVNKVNIGTKENPIFVPEKALKPDTVEGREWWGMISEGSVILEGTHMDALLKKLDEQKGQKP</sequence>
<comment type="caution">
    <text evidence="1">The sequence shown here is derived from an EMBL/GenBank/DDBJ whole genome shotgun (WGS) entry which is preliminary data.</text>
</comment>
<evidence type="ECO:0000313" key="1">
    <source>
        <dbReference type="EMBL" id="OGM75745.1"/>
    </source>
</evidence>
<accession>A0A1F8CJG4</accession>
<reference evidence="1 2" key="1">
    <citation type="journal article" date="2016" name="Nat. Commun.">
        <title>Thousands of microbial genomes shed light on interconnected biogeochemical processes in an aquifer system.</title>
        <authorList>
            <person name="Anantharaman K."/>
            <person name="Brown C.T."/>
            <person name="Hug L.A."/>
            <person name="Sharon I."/>
            <person name="Castelle C.J."/>
            <person name="Probst A.J."/>
            <person name="Thomas B.C."/>
            <person name="Singh A."/>
            <person name="Wilkins M.J."/>
            <person name="Karaoz U."/>
            <person name="Brodie E.L."/>
            <person name="Williams K.H."/>
            <person name="Hubbard S.S."/>
            <person name="Banfield J.F."/>
        </authorList>
    </citation>
    <scope>NUCLEOTIDE SEQUENCE [LARGE SCALE GENOMIC DNA]</scope>
</reference>
<dbReference type="AlphaFoldDB" id="A0A1F8CJG4"/>
<evidence type="ECO:0000313" key="2">
    <source>
        <dbReference type="Proteomes" id="UP000177855"/>
    </source>
</evidence>
<gene>
    <name evidence="1" type="ORF">A2210_02340</name>
</gene>
<dbReference type="STRING" id="1802532.A2210_02340"/>
<proteinExistence type="predicted"/>
<organism evidence="1 2">
    <name type="scientific">Candidatus Woesebacteria bacterium RIFOXYA1_FULL_40_18</name>
    <dbReference type="NCBI Taxonomy" id="1802532"/>
    <lineage>
        <taxon>Bacteria</taxon>
        <taxon>Candidatus Woeseibacteriota</taxon>
    </lineage>
</organism>